<gene>
    <name evidence="1" type="ORF">Arub01_19530</name>
</gene>
<accession>A0A9W6UUB4</accession>
<comment type="caution">
    <text evidence="1">The sequence shown here is derived from an EMBL/GenBank/DDBJ whole genome shotgun (WGS) entry which is preliminary data.</text>
</comment>
<name>A0A9W6UUB4_9ACTN</name>
<dbReference type="Proteomes" id="UP001165124">
    <property type="component" value="Unassembled WGS sequence"/>
</dbReference>
<evidence type="ECO:0000313" key="2">
    <source>
        <dbReference type="Proteomes" id="UP001165124"/>
    </source>
</evidence>
<proteinExistence type="predicted"/>
<protein>
    <submittedName>
        <fullName evidence="1">Uncharacterized protein</fullName>
    </submittedName>
</protein>
<reference evidence="1" key="1">
    <citation type="submission" date="2023-02" db="EMBL/GenBank/DDBJ databases">
        <title>Actinomadura rubrobrunea NBRC 14622.</title>
        <authorList>
            <person name="Ichikawa N."/>
            <person name="Sato H."/>
            <person name="Tonouchi N."/>
        </authorList>
    </citation>
    <scope>NUCLEOTIDE SEQUENCE</scope>
    <source>
        <strain evidence="1">NBRC 14622</strain>
    </source>
</reference>
<organism evidence="1 2">
    <name type="scientific">Actinomadura rubrobrunea</name>
    <dbReference type="NCBI Taxonomy" id="115335"/>
    <lineage>
        <taxon>Bacteria</taxon>
        <taxon>Bacillati</taxon>
        <taxon>Actinomycetota</taxon>
        <taxon>Actinomycetes</taxon>
        <taxon>Streptosporangiales</taxon>
        <taxon>Thermomonosporaceae</taxon>
        <taxon>Actinomadura</taxon>
    </lineage>
</organism>
<sequence length="162" mass="18058">MVSNSHPVVNQIAAAAAAPAAAIHNQAANDHPRRQTLAHRREIRRHIHETRCHTRQIRDPRRTPTRTATIPIKKPSGQARIARPFANKSYDVQPRTALDGHNGLQGSHSALLGPVPVQHPWRLGFGYGRRLTATVATRTNHQRISTIVRPWPIPSQSDGRYS</sequence>
<dbReference type="EMBL" id="BSRZ01000003">
    <property type="protein sequence ID" value="GLW63709.1"/>
    <property type="molecule type" value="Genomic_DNA"/>
</dbReference>
<keyword evidence="2" id="KW-1185">Reference proteome</keyword>
<dbReference type="AlphaFoldDB" id="A0A9W6UUB4"/>
<evidence type="ECO:0000313" key="1">
    <source>
        <dbReference type="EMBL" id="GLW63709.1"/>
    </source>
</evidence>